<accession>B6H6P9</accession>
<dbReference type="VEuPathDB" id="FungiDB:PCH_Pc15g01050"/>
<keyword evidence="2" id="KW-1185">Reference proteome</keyword>
<dbReference type="AlphaFoldDB" id="B6H6P9"/>
<evidence type="ECO:0000313" key="2">
    <source>
        <dbReference type="Proteomes" id="UP000000724"/>
    </source>
</evidence>
<organism evidence="1 2">
    <name type="scientific">Penicillium rubens (strain ATCC 28089 / DSM 1075 / NRRL 1951 / Wisconsin 54-1255)</name>
    <name type="common">Penicillium chrysogenum</name>
    <dbReference type="NCBI Taxonomy" id="500485"/>
    <lineage>
        <taxon>Eukaryota</taxon>
        <taxon>Fungi</taxon>
        <taxon>Dikarya</taxon>
        <taxon>Ascomycota</taxon>
        <taxon>Pezizomycotina</taxon>
        <taxon>Eurotiomycetes</taxon>
        <taxon>Eurotiomycetidae</taxon>
        <taxon>Eurotiales</taxon>
        <taxon>Aspergillaceae</taxon>
        <taxon>Penicillium</taxon>
        <taxon>Penicillium chrysogenum species complex</taxon>
    </lineage>
</organism>
<evidence type="ECO:0000313" key="1">
    <source>
        <dbReference type="EMBL" id="CAP82991.1"/>
    </source>
</evidence>
<gene>
    <name evidence="1" type="ORF">Pc15g01050</name>
    <name evidence="1" type="ORF">PCH_Pc15g01050</name>
</gene>
<sequence>MTLAYSELSSTTEGIFSLNFSPASVQRVDAAPVAAKNPPLYGAATSRLRLGPGNKAGSILPLRGLKLSLVLEPIDGMLFGINPSCFVTSTIDDKVSRPHRDVANAGSWAFAVASAATLRSFQQNRSSKTSLLILMAMRMNL</sequence>
<dbReference type="Proteomes" id="UP000000724">
    <property type="component" value="Contig Pc00c15"/>
</dbReference>
<proteinExistence type="predicted"/>
<protein>
    <submittedName>
        <fullName evidence="1">Uncharacterized protein</fullName>
    </submittedName>
</protein>
<dbReference type="HOGENOM" id="CLU_1825912_0_0_1"/>
<dbReference type="EMBL" id="AM920430">
    <property type="protein sequence ID" value="CAP82991.1"/>
    <property type="molecule type" value="Genomic_DNA"/>
</dbReference>
<name>B6H6P9_PENRW</name>
<reference evidence="1 2" key="1">
    <citation type="journal article" date="2008" name="Nat. Biotechnol.">
        <title>Genome sequencing and analysis of the filamentous fungus Penicillium chrysogenum.</title>
        <authorList>
            <person name="van den Berg M.A."/>
            <person name="Albang R."/>
            <person name="Albermann K."/>
            <person name="Badger J.H."/>
            <person name="Daran J.-M."/>
            <person name="Driessen A.J.M."/>
            <person name="Garcia-Estrada C."/>
            <person name="Fedorova N.D."/>
            <person name="Harris D.M."/>
            <person name="Heijne W.H.M."/>
            <person name="Joardar V.S."/>
            <person name="Kiel J.A.K.W."/>
            <person name="Kovalchuk A."/>
            <person name="Martin J.F."/>
            <person name="Nierman W.C."/>
            <person name="Nijland J.G."/>
            <person name="Pronk J.T."/>
            <person name="Roubos J.A."/>
            <person name="van der Klei I.J."/>
            <person name="van Peij N.N.M.E."/>
            <person name="Veenhuis M."/>
            <person name="von Doehren H."/>
            <person name="Wagner C."/>
            <person name="Wortman J.R."/>
            <person name="Bovenberg R.A.L."/>
        </authorList>
    </citation>
    <scope>NUCLEOTIDE SEQUENCE [LARGE SCALE GENOMIC DNA]</scope>
    <source>
        <strain evidence="2">ATCC 28089 / DSM 1075 / NRRL 1951 / Wisconsin 54-1255</strain>
    </source>
</reference>